<evidence type="ECO:0000256" key="6">
    <source>
        <dbReference type="SAM" id="MobiDB-lite"/>
    </source>
</evidence>
<dbReference type="GO" id="GO:0034332">
    <property type="term" value="P:adherens junction organization"/>
    <property type="evidence" value="ECO:0007669"/>
    <property type="project" value="TreeGrafter"/>
</dbReference>
<dbReference type="PROSITE" id="PS50268">
    <property type="entry name" value="CADHERIN_2"/>
    <property type="match status" value="1"/>
</dbReference>
<comment type="caution">
    <text evidence="9">The sequence shown here is derived from an EMBL/GenBank/DDBJ whole genome shotgun (WGS) entry which is preliminary data.</text>
</comment>
<dbReference type="GO" id="GO:0007043">
    <property type="term" value="P:cell-cell junction assembly"/>
    <property type="evidence" value="ECO:0007669"/>
    <property type="project" value="TreeGrafter"/>
</dbReference>
<gene>
    <name evidence="9" type="ORF">HF521_014139</name>
</gene>
<evidence type="ECO:0000256" key="1">
    <source>
        <dbReference type="ARBA" id="ARBA00004370"/>
    </source>
</evidence>
<keyword evidence="2" id="KW-0677">Repeat</keyword>
<evidence type="ECO:0000256" key="4">
    <source>
        <dbReference type="ARBA" id="ARBA00023136"/>
    </source>
</evidence>
<accession>A0A8T0A854</accession>
<feature type="transmembrane region" description="Helical" evidence="7">
    <location>
        <begin position="108"/>
        <end position="129"/>
    </location>
</feature>
<dbReference type="GO" id="GO:0008013">
    <property type="term" value="F:beta-catenin binding"/>
    <property type="evidence" value="ECO:0007669"/>
    <property type="project" value="TreeGrafter"/>
</dbReference>
<feature type="compositionally biased region" description="Polar residues" evidence="6">
    <location>
        <begin position="1"/>
        <end position="12"/>
    </location>
</feature>
<keyword evidence="3 5" id="KW-0106">Calcium</keyword>
<dbReference type="CDD" id="cd11304">
    <property type="entry name" value="Cadherin_repeat"/>
    <property type="match status" value="1"/>
</dbReference>
<dbReference type="InterPro" id="IPR039808">
    <property type="entry name" value="Cadherin"/>
</dbReference>
<comment type="subcellular location">
    <subcellularLocation>
        <location evidence="1">Membrane</location>
    </subcellularLocation>
</comment>
<organism evidence="9 10">
    <name type="scientific">Silurus meridionalis</name>
    <name type="common">Southern catfish</name>
    <name type="synonym">Silurus soldatovi meridionalis</name>
    <dbReference type="NCBI Taxonomy" id="175797"/>
    <lineage>
        <taxon>Eukaryota</taxon>
        <taxon>Metazoa</taxon>
        <taxon>Chordata</taxon>
        <taxon>Craniata</taxon>
        <taxon>Vertebrata</taxon>
        <taxon>Euteleostomi</taxon>
        <taxon>Actinopterygii</taxon>
        <taxon>Neopterygii</taxon>
        <taxon>Teleostei</taxon>
        <taxon>Ostariophysi</taxon>
        <taxon>Siluriformes</taxon>
        <taxon>Siluridae</taxon>
        <taxon>Silurus</taxon>
    </lineage>
</organism>
<evidence type="ECO:0000256" key="2">
    <source>
        <dbReference type="ARBA" id="ARBA00022737"/>
    </source>
</evidence>
<reference evidence="9" key="1">
    <citation type="submission" date="2020-08" db="EMBL/GenBank/DDBJ databases">
        <title>Chromosome-level assembly of Southern catfish (Silurus meridionalis) provides insights into visual adaptation to the nocturnal and benthic lifestyles.</title>
        <authorList>
            <person name="Zhang Y."/>
            <person name="Wang D."/>
            <person name="Peng Z."/>
        </authorList>
    </citation>
    <scope>NUCLEOTIDE SEQUENCE</scope>
    <source>
        <strain evidence="9">SWU-2019-XX</strain>
        <tissue evidence="9">Muscle</tissue>
    </source>
</reference>
<dbReference type="Gene3D" id="2.60.40.60">
    <property type="entry name" value="Cadherins"/>
    <property type="match status" value="1"/>
</dbReference>
<protein>
    <recommendedName>
        <fullName evidence="8">Cadherin domain-containing protein</fullName>
    </recommendedName>
</protein>
<dbReference type="GO" id="GO:0044331">
    <property type="term" value="P:cell-cell adhesion mediated by cadherin"/>
    <property type="evidence" value="ECO:0007669"/>
    <property type="project" value="TreeGrafter"/>
</dbReference>
<dbReference type="InterPro" id="IPR015919">
    <property type="entry name" value="Cadherin-like_sf"/>
</dbReference>
<dbReference type="GO" id="GO:0000902">
    <property type="term" value="P:cell morphogenesis"/>
    <property type="evidence" value="ECO:0007669"/>
    <property type="project" value="TreeGrafter"/>
</dbReference>
<dbReference type="PANTHER" id="PTHR24027">
    <property type="entry name" value="CADHERIN-23"/>
    <property type="match status" value="1"/>
</dbReference>
<evidence type="ECO:0000256" key="3">
    <source>
        <dbReference type="ARBA" id="ARBA00022837"/>
    </source>
</evidence>
<dbReference type="EMBL" id="JABFDY010000026">
    <property type="protein sequence ID" value="KAF7688133.1"/>
    <property type="molecule type" value="Genomic_DNA"/>
</dbReference>
<evidence type="ECO:0000313" key="9">
    <source>
        <dbReference type="EMBL" id="KAF7688133.1"/>
    </source>
</evidence>
<dbReference type="GO" id="GO:0016339">
    <property type="term" value="P:calcium-dependent cell-cell adhesion via plasma membrane cell adhesion molecules"/>
    <property type="evidence" value="ECO:0007669"/>
    <property type="project" value="TreeGrafter"/>
</dbReference>
<keyword evidence="7" id="KW-0812">Transmembrane</keyword>
<evidence type="ECO:0000313" key="10">
    <source>
        <dbReference type="Proteomes" id="UP000606274"/>
    </source>
</evidence>
<evidence type="ECO:0000256" key="5">
    <source>
        <dbReference type="PROSITE-ProRule" id="PRU00043"/>
    </source>
</evidence>
<keyword evidence="10" id="KW-1185">Reference proteome</keyword>
<dbReference type="GO" id="GO:0045296">
    <property type="term" value="F:cadherin binding"/>
    <property type="evidence" value="ECO:0007669"/>
    <property type="project" value="TreeGrafter"/>
</dbReference>
<dbReference type="GO" id="GO:0005912">
    <property type="term" value="C:adherens junction"/>
    <property type="evidence" value="ECO:0007669"/>
    <property type="project" value="TreeGrafter"/>
</dbReference>
<feature type="domain" description="Cadherin" evidence="8">
    <location>
        <begin position="33"/>
        <end position="99"/>
    </location>
</feature>
<sequence>MAQASNSFLSRSSGRRDPQESFVPVLSDESVLYSAHDSTATIVSIRKSYSRSTQDVYALPIEISDNGVPPLSSTNTLLIRVCSCDSKYNILSCNVEPLFLPAGLSTGALIAILACIVILLAIVVLFVALRRQKKEPLIVFEEEDIRENIITYDDEGGGEEDTEAFDIATLQNPDGINGFLPRKDIKPELSYSIRAGLRPGGNGVDVDEFIKTRVCDADNDRRHLRATPSRCMAMKGGAPSPDL</sequence>
<proteinExistence type="predicted"/>
<dbReference type="GO" id="GO:0016477">
    <property type="term" value="P:cell migration"/>
    <property type="evidence" value="ECO:0007669"/>
    <property type="project" value="TreeGrafter"/>
</dbReference>
<dbReference type="SUPFAM" id="SSF49313">
    <property type="entry name" value="Cadherin-like"/>
    <property type="match status" value="1"/>
</dbReference>
<keyword evidence="7" id="KW-1133">Transmembrane helix</keyword>
<dbReference type="GO" id="GO:0005509">
    <property type="term" value="F:calcium ion binding"/>
    <property type="evidence" value="ECO:0007669"/>
    <property type="project" value="UniProtKB-UniRule"/>
</dbReference>
<dbReference type="GO" id="GO:0007156">
    <property type="term" value="P:homophilic cell adhesion via plasma membrane adhesion molecules"/>
    <property type="evidence" value="ECO:0007669"/>
    <property type="project" value="InterPro"/>
</dbReference>
<keyword evidence="4 7" id="KW-0472">Membrane</keyword>
<dbReference type="InterPro" id="IPR002126">
    <property type="entry name" value="Cadherin-like_dom"/>
</dbReference>
<dbReference type="Proteomes" id="UP000606274">
    <property type="component" value="Unassembled WGS sequence"/>
</dbReference>
<feature type="region of interest" description="Disordered" evidence="6">
    <location>
        <begin position="1"/>
        <end position="21"/>
    </location>
</feature>
<evidence type="ECO:0000259" key="8">
    <source>
        <dbReference type="PROSITE" id="PS50268"/>
    </source>
</evidence>
<dbReference type="PANTHER" id="PTHR24027:SF85">
    <property type="entry name" value="CADHERIN-11"/>
    <property type="match status" value="1"/>
</dbReference>
<evidence type="ECO:0000256" key="7">
    <source>
        <dbReference type="SAM" id="Phobius"/>
    </source>
</evidence>
<dbReference type="GO" id="GO:0016342">
    <property type="term" value="C:catenin complex"/>
    <property type="evidence" value="ECO:0007669"/>
    <property type="project" value="TreeGrafter"/>
</dbReference>
<dbReference type="AlphaFoldDB" id="A0A8T0A854"/>
<name>A0A8T0A854_SILME</name>